<keyword evidence="8" id="KW-0472">Membrane</keyword>
<dbReference type="Pfam" id="PF13692">
    <property type="entry name" value="Glyco_trans_1_4"/>
    <property type="match status" value="1"/>
</dbReference>
<evidence type="ECO:0000313" key="10">
    <source>
        <dbReference type="WBParaSite" id="GPLIN_000900600"/>
    </source>
</evidence>
<dbReference type="Gene3D" id="3.40.50.2000">
    <property type="entry name" value="Glycogen Phosphorylase B"/>
    <property type="match status" value="1"/>
</dbReference>
<evidence type="ECO:0000256" key="6">
    <source>
        <dbReference type="ARBA" id="ARBA00022824"/>
    </source>
</evidence>
<proteinExistence type="predicted"/>
<dbReference type="SUPFAM" id="SSF53756">
    <property type="entry name" value="UDP-Glycosyltransferase/glycogen phosphorylase"/>
    <property type="match status" value="1"/>
</dbReference>
<evidence type="ECO:0000256" key="7">
    <source>
        <dbReference type="ARBA" id="ARBA00022989"/>
    </source>
</evidence>
<protein>
    <submittedName>
        <fullName evidence="10">Chitobiosyldiphosphodolichol beta-mannosyltransferase</fullName>
    </submittedName>
</protein>
<organism evidence="9 10">
    <name type="scientific">Globodera pallida</name>
    <name type="common">Potato cyst nematode worm</name>
    <name type="synonym">Heterodera pallida</name>
    <dbReference type="NCBI Taxonomy" id="36090"/>
    <lineage>
        <taxon>Eukaryota</taxon>
        <taxon>Metazoa</taxon>
        <taxon>Ecdysozoa</taxon>
        <taxon>Nematoda</taxon>
        <taxon>Chromadorea</taxon>
        <taxon>Rhabditida</taxon>
        <taxon>Tylenchina</taxon>
        <taxon>Tylenchomorpha</taxon>
        <taxon>Tylenchoidea</taxon>
        <taxon>Heteroderidae</taxon>
        <taxon>Heteroderinae</taxon>
        <taxon>Globodera</taxon>
    </lineage>
</organism>
<dbReference type="Proteomes" id="UP000050741">
    <property type="component" value="Unassembled WGS sequence"/>
</dbReference>
<keyword evidence="5" id="KW-0812">Transmembrane</keyword>
<evidence type="ECO:0000313" key="9">
    <source>
        <dbReference type="Proteomes" id="UP000050741"/>
    </source>
</evidence>
<evidence type="ECO:0000256" key="2">
    <source>
        <dbReference type="ARBA" id="ARBA00004922"/>
    </source>
</evidence>
<dbReference type="WBParaSite" id="GPLIN_000900600">
    <property type="protein sequence ID" value="GPLIN_000900600"/>
    <property type="gene ID" value="GPLIN_000900600"/>
</dbReference>
<keyword evidence="3" id="KW-0328">Glycosyltransferase</keyword>
<evidence type="ECO:0000256" key="4">
    <source>
        <dbReference type="ARBA" id="ARBA00022679"/>
    </source>
</evidence>
<comment type="pathway">
    <text evidence="2">Protein modification; protein glycosylation.</text>
</comment>
<keyword evidence="9" id="KW-1185">Reference proteome</keyword>
<sequence>MTATLFVVGDIGRSPRMCYHAYSLAQQGCYVNLVGYTDTLPHRNMAKIQFAAFVVDWHNYSSSMLGRTWPAYFVGLIEGFFGRRATLNFCVSNAMKNDLERRWAVSATTLYDRPPTWISEIVSPVEKVRIFHRLATEHLGDLNEEWKFTHEEADGILKFREKRPLLLVSSTSWTPDEDFSILLDALIRLDKRIADNEALGPAITYPNVVVVITGKGPLKEFYEERIRQFCWNNVRVFTAWLPANDYPAFLACADVGVSLHTSTSGLDLPMKVVDMFGSGLPVLAKSFPAISELVEDGRNGLLFDTAEELEGLLADISLEFPENPKLSELSKMVKEHSKNNHWVRNWNGMRTNRML</sequence>
<keyword evidence="7" id="KW-1133">Transmembrane helix</keyword>
<dbReference type="PANTHER" id="PTHR13036:SF0">
    <property type="entry name" value="CHITOBIOSYLDIPHOSPHODOLICHOL BETA-MANNOSYLTRANSFERASE"/>
    <property type="match status" value="1"/>
</dbReference>
<accession>A0A183C810</accession>
<evidence type="ECO:0000256" key="3">
    <source>
        <dbReference type="ARBA" id="ARBA00022676"/>
    </source>
</evidence>
<dbReference type="PANTHER" id="PTHR13036">
    <property type="entry name" value="BETA1,4 MANNOSYLTRANSFERASE"/>
    <property type="match status" value="1"/>
</dbReference>
<comment type="subcellular location">
    <subcellularLocation>
        <location evidence="1">Endoplasmic reticulum membrane</location>
        <topology evidence="1">Single-pass membrane protein</topology>
    </subcellularLocation>
</comment>
<evidence type="ECO:0000256" key="5">
    <source>
        <dbReference type="ARBA" id="ARBA00022692"/>
    </source>
</evidence>
<name>A0A183C810_GLOPA</name>
<keyword evidence="4" id="KW-0808">Transferase</keyword>
<dbReference type="GO" id="GO:0005789">
    <property type="term" value="C:endoplasmic reticulum membrane"/>
    <property type="evidence" value="ECO:0007669"/>
    <property type="project" value="UniProtKB-SubCell"/>
</dbReference>
<reference evidence="9" key="1">
    <citation type="submission" date="2014-05" db="EMBL/GenBank/DDBJ databases">
        <title>The genome and life-stage specific transcriptomes of Globodera pallida elucidate key aspects of plant parasitism by a cyst nematode.</title>
        <authorList>
            <person name="Cotton J.A."/>
            <person name="Lilley C.J."/>
            <person name="Jones L.M."/>
            <person name="Kikuchi T."/>
            <person name="Reid A.J."/>
            <person name="Thorpe P."/>
            <person name="Tsai I.J."/>
            <person name="Beasley H."/>
            <person name="Blok V."/>
            <person name="Cock P.J.A."/>
            <person name="Van den Akker S.E."/>
            <person name="Holroyd N."/>
            <person name="Hunt M."/>
            <person name="Mantelin S."/>
            <person name="Naghra H."/>
            <person name="Pain A."/>
            <person name="Palomares-Rius J.E."/>
            <person name="Zarowiecki M."/>
            <person name="Berriman M."/>
            <person name="Jones J.T."/>
            <person name="Urwin P.E."/>
        </authorList>
    </citation>
    <scope>NUCLEOTIDE SEQUENCE [LARGE SCALE GENOMIC DNA]</scope>
    <source>
        <strain evidence="9">Lindley</strain>
    </source>
</reference>
<evidence type="ECO:0000256" key="1">
    <source>
        <dbReference type="ARBA" id="ARBA00004389"/>
    </source>
</evidence>
<reference evidence="10" key="2">
    <citation type="submission" date="2016-06" db="UniProtKB">
        <authorList>
            <consortium name="WormBaseParasite"/>
        </authorList>
    </citation>
    <scope>IDENTIFICATION</scope>
</reference>
<dbReference type="InterPro" id="IPR026051">
    <property type="entry name" value="ALG1-like"/>
</dbReference>
<dbReference type="AlphaFoldDB" id="A0A183C810"/>
<evidence type="ECO:0000256" key="8">
    <source>
        <dbReference type="ARBA" id="ARBA00023136"/>
    </source>
</evidence>
<keyword evidence="6" id="KW-0256">Endoplasmic reticulum</keyword>
<dbReference type="GO" id="GO:0000030">
    <property type="term" value="F:mannosyltransferase activity"/>
    <property type="evidence" value="ECO:0007669"/>
    <property type="project" value="InterPro"/>
</dbReference>